<reference evidence="2 3" key="1">
    <citation type="submission" date="2019-05" db="EMBL/GenBank/DDBJ databases">
        <title>Draft genome sequence of Actinomadura sp. 14C53.</title>
        <authorList>
            <person name="Saricaoglu S."/>
            <person name="Isik K."/>
        </authorList>
    </citation>
    <scope>NUCLEOTIDE SEQUENCE [LARGE SCALE GENOMIC DNA]</scope>
    <source>
        <strain evidence="2 3">14C53</strain>
    </source>
</reference>
<protein>
    <recommendedName>
        <fullName evidence="1">DUF6603 domain-containing protein</fullName>
    </recommendedName>
</protein>
<feature type="domain" description="DUF6603" evidence="1">
    <location>
        <begin position="285"/>
        <end position="837"/>
    </location>
</feature>
<accession>A0A5C4JKE7</accession>
<dbReference type="OrthoDB" id="535891at2"/>
<dbReference type="AlphaFoldDB" id="A0A5C4JKE7"/>
<dbReference type="Pfam" id="PF20248">
    <property type="entry name" value="DUF6603"/>
    <property type="match status" value="1"/>
</dbReference>
<name>A0A5C4JKE7_9ACTN</name>
<evidence type="ECO:0000259" key="1">
    <source>
        <dbReference type="Pfam" id="PF20248"/>
    </source>
</evidence>
<dbReference type="InterPro" id="IPR046538">
    <property type="entry name" value="DUF6603"/>
</dbReference>
<comment type="caution">
    <text evidence="2">The sequence shown here is derived from an EMBL/GenBank/DDBJ whole genome shotgun (WGS) entry which is preliminary data.</text>
</comment>
<evidence type="ECO:0000313" key="3">
    <source>
        <dbReference type="Proteomes" id="UP000309174"/>
    </source>
</evidence>
<evidence type="ECO:0000313" key="2">
    <source>
        <dbReference type="EMBL" id="TMR07360.1"/>
    </source>
</evidence>
<dbReference type="Proteomes" id="UP000309174">
    <property type="component" value="Unassembled WGS sequence"/>
</dbReference>
<gene>
    <name evidence="2" type="ORF">ETD83_01025</name>
</gene>
<dbReference type="EMBL" id="VCKW01000002">
    <property type="protein sequence ID" value="TMR07360.1"/>
    <property type="molecule type" value="Genomic_DNA"/>
</dbReference>
<organism evidence="2 3">
    <name type="scientific">Actinomadura soli</name>
    <dbReference type="NCBI Taxonomy" id="2508997"/>
    <lineage>
        <taxon>Bacteria</taxon>
        <taxon>Bacillati</taxon>
        <taxon>Actinomycetota</taxon>
        <taxon>Actinomycetes</taxon>
        <taxon>Streptosporangiales</taxon>
        <taxon>Thermomonosporaceae</taxon>
        <taxon>Actinomadura</taxon>
    </lineage>
</organism>
<keyword evidence="3" id="KW-1185">Reference proteome</keyword>
<sequence>MNPRELLDAVAALLWPLAESAVTDAAGPLGLSDLGVDLTAPPELQGRLLQPVDAVPGERGGLMAFLRSLVGDLRPGKQVRLHGWKRSDGQRGLALVARDGDVCAAVAVVPGGPQLDVVVTGRLRVAHEDGPWGLEVRASAFSGVWDLTVVPGAPPVVRTPDVSGSVRVLLFRSVPVRLGPPGLAVDKIVAQVDVDVATAAPQLSVELGGFSVAVVPDDLAGLLGPLVTAPARLQIVADRPGGLRFADTGATGIQLRSGVRLRHAPGGGRAAAGALPGVDVLQQGIELRVAGQDLVLGARVSVAVRPTGLPLRAGVTRIGLDLPIALSGDRVGPLPDRCSLAGPDGLHVDLDVGPVSGGGALQRTGPGAYGGVLDLDLAAMSVKAVGRLRPPSGNAPMSFLLLLNATFPPPGIQIGLGFAVDAVGGIVGIGHRADADALRRMVADGHADRVLFPDDPARRAAEIIDALGAAFPEARGRFVVGPMLRITWSGGIVSLAAAVILDLPAPPQFLLLGRMLAVLPHAEAPIVHLQAELYGRVDPSAPSVELLVSLTGSWIAGVPVSGDIYLLVRGAGGSGGGEFVLSAGGFHPRYVRPPGVPELRRLSLGLGGGLGLRAEAYFAVTSNAVMFGGQVRLDATIAGCGVEGWLGLDTLFIFDPVFSFSARVFAGVAVKVLGQRLAGIALDFTLEGPAPWHAFGTGSISVLFEDISLDFDVSWGSKAAVEPPVDPDLPARRLGEAFAKREAWSARAPVHDRTGLWLTAGAKAKVADGELIHPDSVLCARQPVLPLNVTFDRFQRMPIPPQRWRPFFASLGGTPVGNPNPVTDRFVPAEFFTMTEDERLGGEAFREFVSGLEFSADPSAAVLAEPRRAADGYETGYRPQRPPHLSLQQAELMAEAFARRWDAAERVERWRRAETLVRLV</sequence>
<proteinExistence type="predicted"/>
<dbReference type="RefSeq" id="WP_138643133.1">
    <property type="nucleotide sequence ID" value="NZ_VCKW01000002.1"/>
</dbReference>